<dbReference type="InterPro" id="IPR001727">
    <property type="entry name" value="GDT1-like"/>
</dbReference>
<feature type="transmembrane region" description="Helical" evidence="6">
    <location>
        <begin position="40"/>
        <end position="65"/>
    </location>
</feature>
<dbReference type="RefSeq" id="WP_188118488.1">
    <property type="nucleotide sequence ID" value="NZ_FQZP01000043.1"/>
</dbReference>
<evidence type="ECO:0000256" key="4">
    <source>
        <dbReference type="ARBA" id="ARBA00022989"/>
    </source>
</evidence>
<evidence type="ECO:0000256" key="6">
    <source>
        <dbReference type="RuleBase" id="RU365102"/>
    </source>
</evidence>
<comment type="subcellular location">
    <subcellularLocation>
        <location evidence="1 6">Membrane</location>
        <topology evidence="1 6">Multi-pass membrane protein</topology>
    </subcellularLocation>
</comment>
<dbReference type="GO" id="GO:0046873">
    <property type="term" value="F:metal ion transmembrane transporter activity"/>
    <property type="evidence" value="ECO:0007669"/>
    <property type="project" value="InterPro"/>
</dbReference>
<proteinExistence type="inferred from homology"/>
<dbReference type="Proteomes" id="UP000324781">
    <property type="component" value="Unassembled WGS sequence"/>
</dbReference>
<sequence>MNLDFGIFLTTFGMVLLMEMGDKTQLLVMACASKYKTRHVLAGILIAIIALNLLAVILGTAIGGIKVIQDVVKAAASLLFILFGLLSLRQEEETASCSTGTSTGAILAVALAFFLAETGDKTQLSTLSFSALYPDSPLSVFAGSTIALLIADCIGLAAGAVALKYIPVRIMALISSFLFIAFGLASEWTTLRENFAVDESKALIIVGITAVVSLLTAALILIFGQLKK</sequence>
<feature type="transmembrane region" description="Helical" evidence="6">
    <location>
        <begin position="6"/>
        <end position="28"/>
    </location>
</feature>
<dbReference type="PANTHER" id="PTHR12608">
    <property type="entry name" value="TRANSMEMBRANE PROTEIN HTP-1 RELATED"/>
    <property type="match status" value="1"/>
</dbReference>
<dbReference type="AlphaFoldDB" id="A0A1M6IHN6"/>
<feature type="transmembrane region" description="Helical" evidence="6">
    <location>
        <begin position="71"/>
        <end position="88"/>
    </location>
</feature>
<evidence type="ECO:0000256" key="1">
    <source>
        <dbReference type="ARBA" id="ARBA00004141"/>
    </source>
</evidence>
<dbReference type="Pfam" id="PF01169">
    <property type="entry name" value="GDT1"/>
    <property type="match status" value="2"/>
</dbReference>
<name>A0A1M6IHN6_9FIRM</name>
<evidence type="ECO:0000313" key="7">
    <source>
        <dbReference type="EMBL" id="SHJ33933.1"/>
    </source>
</evidence>
<evidence type="ECO:0000256" key="2">
    <source>
        <dbReference type="ARBA" id="ARBA00009190"/>
    </source>
</evidence>
<feature type="transmembrane region" description="Helical" evidence="6">
    <location>
        <begin position="95"/>
        <end position="116"/>
    </location>
</feature>
<reference evidence="7 8" key="1">
    <citation type="submission" date="2016-11" db="EMBL/GenBank/DDBJ databases">
        <authorList>
            <person name="Varghese N."/>
            <person name="Submissions S."/>
        </authorList>
    </citation>
    <scope>NUCLEOTIDE SEQUENCE [LARGE SCALE GENOMIC DNA]</scope>
    <source>
        <strain evidence="7 8">DSM 19027</strain>
    </source>
</reference>
<keyword evidence="4 6" id="KW-1133">Transmembrane helix</keyword>
<evidence type="ECO:0000313" key="8">
    <source>
        <dbReference type="Proteomes" id="UP000324781"/>
    </source>
</evidence>
<keyword evidence="5 6" id="KW-0472">Membrane</keyword>
<gene>
    <name evidence="7" type="ORF">SAMN05444373_104318</name>
</gene>
<evidence type="ECO:0000256" key="5">
    <source>
        <dbReference type="ARBA" id="ARBA00023136"/>
    </source>
</evidence>
<organism evidence="7 8">
    <name type="scientific">Thermoclostridium caenicola</name>
    <dbReference type="NCBI Taxonomy" id="659425"/>
    <lineage>
        <taxon>Bacteria</taxon>
        <taxon>Bacillati</taxon>
        <taxon>Bacillota</taxon>
        <taxon>Clostridia</taxon>
        <taxon>Eubacteriales</taxon>
        <taxon>Oscillospiraceae</taxon>
        <taxon>Thermoclostridium</taxon>
    </lineage>
</organism>
<keyword evidence="3 6" id="KW-0812">Transmembrane</keyword>
<feature type="transmembrane region" description="Helical" evidence="6">
    <location>
        <begin position="136"/>
        <end position="163"/>
    </location>
</feature>
<comment type="similarity">
    <text evidence="2 6">Belongs to the GDT1 family.</text>
</comment>
<feature type="transmembrane region" description="Helical" evidence="6">
    <location>
        <begin position="170"/>
        <end position="190"/>
    </location>
</feature>
<evidence type="ECO:0000256" key="3">
    <source>
        <dbReference type="ARBA" id="ARBA00022692"/>
    </source>
</evidence>
<dbReference type="GO" id="GO:0016020">
    <property type="term" value="C:membrane"/>
    <property type="evidence" value="ECO:0007669"/>
    <property type="project" value="UniProtKB-SubCell"/>
</dbReference>
<dbReference type="PANTHER" id="PTHR12608:SF1">
    <property type="entry name" value="TRANSMEMBRANE PROTEIN 165"/>
    <property type="match status" value="1"/>
</dbReference>
<dbReference type="EMBL" id="FQZP01000043">
    <property type="protein sequence ID" value="SHJ33933.1"/>
    <property type="molecule type" value="Genomic_DNA"/>
</dbReference>
<keyword evidence="8" id="KW-1185">Reference proteome</keyword>
<protein>
    <recommendedName>
        <fullName evidence="6">GDT1 family protein</fullName>
    </recommendedName>
</protein>
<accession>A0A1M6IHN6</accession>
<feature type="transmembrane region" description="Helical" evidence="6">
    <location>
        <begin position="202"/>
        <end position="223"/>
    </location>
</feature>